<dbReference type="Gene3D" id="3.40.50.300">
    <property type="entry name" value="P-loop containing nucleotide triphosphate hydrolases"/>
    <property type="match status" value="1"/>
</dbReference>
<evidence type="ECO:0000256" key="3">
    <source>
        <dbReference type="ARBA" id="ARBA00022692"/>
    </source>
</evidence>
<dbReference type="PROSITE" id="PS51423">
    <property type="entry name" value="MIRO"/>
    <property type="match status" value="1"/>
</dbReference>
<dbReference type="PANTHER" id="PTHR46819:SF1">
    <property type="entry name" value="EF-HAND CALCIUM-BINDING DOMAIN-CONTAINING PROTEIN 7"/>
    <property type="match status" value="1"/>
</dbReference>
<keyword evidence="6" id="KW-0547">Nucleotide-binding</keyword>
<dbReference type="PROSITE" id="PS51419">
    <property type="entry name" value="RAB"/>
    <property type="match status" value="1"/>
</dbReference>
<dbReference type="Proteomes" id="UP000236291">
    <property type="component" value="Unassembled WGS sequence"/>
</dbReference>
<feature type="domain" description="Miro" evidence="14">
    <location>
        <begin position="8"/>
        <end position="221"/>
    </location>
</feature>
<evidence type="ECO:0000256" key="11">
    <source>
        <dbReference type="ARBA" id="ARBA00023128"/>
    </source>
</evidence>
<dbReference type="GO" id="GO:0005741">
    <property type="term" value="C:mitochondrial outer membrane"/>
    <property type="evidence" value="ECO:0007669"/>
    <property type="project" value="UniProtKB-SubCell"/>
</dbReference>
<protein>
    <submittedName>
        <fullName evidence="15">Mitochondrial rho GTPase 1-like protein</fullName>
    </submittedName>
</protein>
<keyword evidence="4" id="KW-0479">Metal-binding</keyword>
<keyword evidence="7" id="KW-1000">Mitochondrion outer membrane</keyword>
<dbReference type="ExpressionAtlas" id="A0A2K3N5D2">
    <property type="expression patterns" value="baseline"/>
</dbReference>
<evidence type="ECO:0000256" key="10">
    <source>
        <dbReference type="ARBA" id="ARBA00022989"/>
    </source>
</evidence>
<dbReference type="Gene3D" id="1.10.238.10">
    <property type="entry name" value="EF-hand"/>
    <property type="match status" value="2"/>
</dbReference>
<dbReference type="SUPFAM" id="SSF52540">
    <property type="entry name" value="P-loop containing nucleoside triphosphate hydrolases"/>
    <property type="match status" value="1"/>
</dbReference>
<evidence type="ECO:0000256" key="9">
    <source>
        <dbReference type="ARBA" id="ARBA00022837"/>
    </source>
</evidence>
<dbReference type="GO" id="GO:0003924">
    <property type="term" value="F:GTPase activity"/>
    <property type="evidence" value="ECO:0007669"/>
    <property type="project" value="InterPro"/>
</dbReference>
<dbReference type="SMART" id="SM00174">
    <property type="entry name" value="RHO"/>
    <property type="match status" value="1"/>
</dbReference>
<evidence type="ECO:0000256" key="13">
    <source>
        <dbReference type="ARBA" id="ARBA00023136"/>
    </source>
</evidence>
<dbReference type="STRING" id="57577.A0A2K3N5D2"/>
<dbReference type="PANTHER" id="PTHR46819">
    <property type="entry name" value="EF-HAND CALCIUM-BINDING DOMAIN-CONTAINING PROTEIN 7"/>
    <property type="match status" value="1"/>
</dbReference>
<dbReference type="Pfam" id="PF00071">
    <property type="entry name" value="Ras"/>
    <property type="match status" value="1"/>
</dbReference>
<evidence type="ECO:0000256" key="1">
    <source>
        <dbReference type="ARBA" id="ARBA00004200"/>
    </source>
</evidence>
<evidence type="ECO:0000256" key="5">
    <source>
        <dbReference type="ARBA" id="ARBA00022737"/>
    </source>
</evidence>
<evidence type="ECO:0000259" key="14">
    <source>
        <dbReference type="PROSITE" id="PS51423"/>
    </source>
</evidence>
<dbReference type="InterPro" id="IPR018247">
    <property type="entry name" value="EF_Hand_1_Ca_BS"/>
</dbReference>
<evidence type="ECO:0000256" key="12">
    <source>
        <dbReference type="ARBA" id="ARBA00023134"/>
    </source>
</evidence>
<reference evidence="15 16" key="2">
    <citation type="journal article" date="2017" name="Front. Plant Sci.">
        <title>Gene Classification and Mining of Molecular Markers Useful in Red Clover (Trifolium pratense) Breeding.</title>
        <authorList>
            <person name="Istvanek J."/>
            <person name="Dluhosova J."/>
            <person name="Dluhos P."/>
            <person name="Patkova L."/>
            <person name="Nedelnik J."/>
            <person name="Repkova J."/>
        </authorList>
    </citation>
    <scope>NUCLEOTIDE SEQUENCE [LARGE SCALE GENOMIC DNA]</scope>
    <source>
        <strain evidence="16">cv. Tatra</strain>
        <tissue evidence="15">Young leaves</tissue>
    </source>
</reference>
<organism evidence="15 16">
    <name type="scientific">Trifolium pratense</name>
    <name type="common">Red clover</name>
    <dbReference type="NCBI Taxonomy" id="57577"/>
    <lineage>
        <taxon>Eukaryota</taxon>
        <taxon>Viridiplantae</taxon>
        <taxon>Streptophyta</taxon>
        <taxon>Embryophyta</taxon>
        <taxon>Tracheophyta</taxon>
        <taxon>Spermatophyta</taxon>
        <taxon>Magnoliopsida</taxon>
        <taxon>eudicotyledons</taxon>
        <taxon>Gunneridae</taxon>
        <taxon>Pentapetalae</taxon>
        <taxon>rosids</taxon>
        <taxon>fabids</taxon>
        <taxon>Fabales</taxon>
        <taxon>Fabaceae</taxon>
        <taxon>Papilionoideae</taxon>
        <taxon>50 kb inversion clade</taxon>
        <taxon>NPAAA clade</taxon>
        <taxon>Hologalegina</taxon>
        <taxon>IRL clade</taxon>
        <taxon>Trifolieae</taxon>
        <taxon>Trifolium</taxon>
    </lineage>
</organism>
<dbReference type="Pfam" id="PF08356">
    <property type="entry name" value="EF_assoc_2"/>
    <property type="match status" value="1"/>
</dbReference>
<name>A0A2K3N5D2_TRIPR</name>
<evidence type="ECO:0000256" key="7">
    <source>
        <dbReference type="ARBA" id="ARBA00022787"/>
    </source>
</evidence>
<dbReference type="GO" id="GO:0005525">
    <property type="term" value="F:GTP binding"/>
    <property type="evidence" value="ECO:0007669"/>
    <property type="project" value="UniProtKB-KW"/>
</dbReference>
<evidence type="ECO:0000256" key="4">
    <source>
        <dbReference type="ARBA" id="ARBA00022723"/>
    </source>
</evidence>
<evidence type="ECO:0000256" key="6">
    <source>
        <dbReference type="ARBA" id="ARBA00022741"/>
    </source>
</evidence>
<dbReference type="PROSITE" id="PS00018">
    <property type="entry name" value="EF_HAND_1"/>
    <property type="match status" value="1"/>
</dbReference>
<dbReference type="AlphaFoldDB" id="A0A2K3N5D2"/>
<dbReference type="InterPro" id="IPR020860">
    <property type="entry name" value="MIRO_dom"/>
</dbReference>
<gene>
    <name evidence="15" type="ORF">L195_g021505</name>
</gene>
<feature type="non-terminal residue" evidence="15">
    <location>
        <position position="411"/>
    </location>
</feature>
<dbReference type="EMBL" id="ASHM01016452">
    <property type="protein sequence ID" value="PNX98263.1"/>
    <property type="molecule type" value="Genomic_DNA"/>
</dbReference>
<dbReference type="InterPro" id="IPR013567">
    <property type="entry name" value="EF_hand_assoc_2"/>
</dbReference>
<dbReference type="InterPro" id="IPR052266">
    <property type="entry name" value="Miro-EF-hand_domain"/>
</dbReference>
<keyword evidence="13" id="KW-0472">Membrane</keyword>
<keyword evidence="3" id="KW-0812">Transmembrane</keyword>
<keyword evidence="12" id="KW-0342">GTP-binding</keyword>
<comment type="similarity">
    <text evidence="2">Belongs to the mitochondrial Rho GTPase family.</text>
</comment>
<comment type="subcellular location">
    <subcellularLocation>
        <location evidence="1">Mitochondrion outer membrane</location>
        <topology evidence="1">Single-pass type IV membrane protein</topology>
    </subcellularLocation>
</comment>
<evidence type="ECO:0000313" key="16">
    <source>
        <dbReference type="Proteomes" id="UP000236291"/>
    </source>
</evidence>
<dbReference type="GO" id="GO:0046872">
    <property type="term" value="F:metal ion binding"/>
    <property type="evidence" value="ECO:0007669"/>
    <property type="project" value="UniProtKB-KW"/>
</dbReference>
<comment type="caution">
    <text evidence="15">The sequence shown here is derived from an EMBL/GenBank/DDBJ whole genome shotgun (WGS) entry which is preliminary data.</text>
</comment>
<reference evidence="15 16" key="1">
    <citation type="journal article" date="2014" name="Am. J. Bot.">
        <title>Genome assembly and annotation for red clover (Trifolium pratense; Fabaceae).</title>
        <authorList>
            <person name="Istvanek J."/>
            <person name="Jaros M."/>
            <person name="Krenek A."/>
            <person name="Repkova J."/>
        </authorList>
    </citation>
    <scope>NUCLEOTIDE SEQUENCE [LARGE SCALE GENOMIC DNA]</scope>
    <source>
        <strain evidence="16">cv. Tatra</strain>
        <tissue evidence="15">Young leaves</tissue>
    </source>
</reference>
<evidence type="ECO:0000256" key="2">
    <source>
        <dbReference type="ARBA" id="ARBA00007981"/>
    </source>
</evidence>
<keyword evidence="9" id="KW-0106">Calcium</keyword>
<dbReference type="SMART" id="SM00173">
    <property type="entry name" value="RAS"/>
    <property type="match status" value="1"/>
</dbReference>
<accession>A0A2K3N5D2</accession>
<dbReference type="InterPro" id="IPR001806">
    <property type="entry name" value="Small_GTPase"/>
</dbReference>
<dbReference type="InterPro" id="IPR011992">
    <property type="entry name" value="EF-hand-dom_pair"/>
</dbReference>
<sequence>MTKTVPAKNGVRVVVAGDRGTGKSSLIAAIASDSFPDSVLPVLPPTILPADFFPDYVPLTIIDTSSSLEKKNKRNEELIGADVVVLTYACNDSQSFSRLSSYWFRELQKLEWCWLGSLEYTPLKVSGSIPPGANFGGLSPYRAKKNSGFKWAPRKWAVTVPVIVVGCKLDLRDESQQVSLERLMAQLLQEFKNVSICIECSAATLYQVPEVFYFAQKAVLHPVDPLFDHESQALTDQCVRALRRIFVLCDRDMDDALNDAELNDFQVKCFNTPLQSSEIAEVKTVVEQKVPEGINSHGLTFPGFMYIHNMFLRKGHPETLWAVLRNFGYDNNLKLKDDFLPVPSKIAPDQSVELTGEAVEFLNGIFRLLDTDKDRALRPAEVDKLFCTAPESLSACGGKAAYISTLPRPRL</sequence>
<dbReference type="PRINTS" id="PR00449">
    <property type="entry name" value="RASTRNSFRMNG"/>
</dbReference>
<dbReference type="SUPFAM" id="SSF47473">
    <property type="entry name" value="EF-hand"/>
    <property type="match status" value="1"/>
</dbReference>
<dbReference type="InterPro" id="IPR027417">
    <property type="entry name" value="P-loop_NTPase"/>
</dbReference>
<dbReference type="SMART" id="SM00175">
    <property type="entry name" value="RAB"/>
    <property type="match status" value="1"/>
</dbReference>
<keyword evidence="11" id="KW-0496">Mitochondrion</keyword>
<evidence type="ECO:0000313" key="15">
    <source>
        <dbReference type="EMBL" id="PNX98263.1"/>
    </source>
</evidence>
<keyword evidence="5" id="KW-0677">Repeat</keyword>
<dbReference type="FunFam" id="1.10.238.10:FF:000011">
    <property type="entry name" value="Mitochondrial Rho GTPase"/>
    <property type="match status" value="1"/>
</dbReference>
<proteinExistence type="inferred from homology"/>
<keyword evidence="10" id="KW-1133">Transmembrane helix</keyword>
<evidence type="ECO:0000256" key="8">
    <source>
        <dbReference type="ARBA" id="ARBA00022801"/>
    </source>
</evidence>
<keyword evidence="8" id="KW-0378">Hydrolase</keyword>